<comment type="caution">
    <text evidence="3">The sequence shown here is derived from an EMBL/GenBank/DDBJ whole genome shotgun (WGS) entry which is preliminary data.</text>
</comment>
<evidence type="ECO:0000313" key="4">
    <source>
        <dbReference type="Proteomes" id="UP001500359"/>
    </source>
</evidence>
<organism evidence="3 4">
    <name type="scientific">Aliiglaciecola litoralis</name>
    <dbReference type="NCBI Taxonomy" id="582857"/>
    <lineage>
        <taxon>Bacteria</taxon>
        <taxon>Pseudomonadati</taxon>
        <taxon>Pseudomonadota</taxon>
        <taxon>Gammaproteobacteria</taxon>
        <taxon>Alteromonadales</taxon>
        <taxon>Alteromonadaceae</taxon>
        <taxon>Aliiglaciecola</taxon>
    </lineage>
</organism>
<feature type="transmembrane region" description="Helical" evidence="2">
    <location>
        <begin position="126"/>
        <end position="146"/>
    </location>
</feature>
<keyword evidence="4" id="KW-1185">Reference proteome</keyword>
<keyword evidence="2" id="KW-1133">Transmembrane helix</keyword>
<keyword evidence="2" id="KW-0472">Membrane</keyword>
<evidence type="ECO:0000313" key="3">
    <source>
        <dbReference type="EMBL" id="GAA0858877.1"/>
    </source>
</evidence>
<evidence type="ECO:0000256" key="2">
    <source>
        <dbReference type="SAM" id="Phobius"/>
    </source>
</evidence>
<dbReference type="Proteomes" id="UP001500359">
    <property type="component" value="Unassembled WGS sequence"/>
</dbReference>
<feature type="region of interest" description="Disordered" evidence="1">
    <location>
        <begin position="1"/>
        <end position="33"/>
    </location>
</feature>
<accession>A0ABN1LQI4</accession>
<feature type="compositionally biased region" description="Polar residues" evidence="1">
    <location>
        <begin position="15"/>
        <end position="33"/>
    </location>
</feature>
<dbReference type="EMBL" id="BAAAFD010000010">
    <property type="protein sequence ID" value="GAA0858877.1"/>
    <property type="molecule type" value="Genomic_DNA"/>
</dbReference>
<evidence type="ECO:0000256" key="1">
    <source>
        <dbReference type="SAM" id="MobiDB-lite"/>
    </source>
</evidence>
<gene>
    <name evidence="3" type="ORF">GCM10009114_30150</name>
</gene>
<reference evidence="3 4" key="1">
    <citation type="journal article" date="2019" name="Int. J. Syst. Evol. Microbiol.">
        <title>The Global Catalogue of Microorganisms (GCM) 10K type strain sequencing project: providing services to taxonomists for standard genome sequencing and annotation.</title>
        <authorList>
            <consortium name="The Broad Institute Genomics Platform"/>
            <consortium name="The Broad Institute Genome Sequencing Center for Infectious Disease"/>
            <person name="Wu L."/>
            <person name="Ma J."/>
        </authorList>
    </citation>
    <scope>NUCLEOTIDE SEQUENCE [LARGE SCALE GENOMIC DNA]</scope>
    <source>
        <strain evidence="3 4">JCM 15896</strain>
    </source>
</reference>
<proteinExistence type="predicted"/>
<name>A0ABN1LQI4_9ALTE</name>
<dbReference type="RefSeq" id="WP_343861444.1">
    <property type="nucleotide sequence ID" value="NZ_BAAAFD010000010.1"/>
</dbReference>
<keyword evidence="2" id="KW-0812">Transmembrane</keyword>
<feature type="transmembrane region" description="Helical" evidence="2">
    <location>
        <begin position="161"/>
        <end position="182"/>
    </location>
</feature>
<sequence>MDKHDDANQAPEEAASTTPENDSIDNNHPSSNKNWEVRYDADVAHHRARIPYTPDVIINNTGYISIQIGDKKDVYKTYSKQGTRGTQISINDEYFKVNRSGKVLVQPISESQFRTFLIFHTFDGKICLALLLAGVVGFGIQFFFFMGTKFPQHAIEVSTEVAFSALTASIFLKVMGFSLLFLQAIKKL</sequence>
<protein>
    <submittedName>
        <fullName evidence="3">Uncharacterized protein</fullName>
    </submittedName>
</protein>